<evidence type="ECO:0000256" key="2">
    <source>
        <dbReference type="SAM" id="SignalP"/>
    </source>
</evidence>
<reference evidence="4" key="2">
    <citation type="journal article" date="2009" name="Fungal Genet. Biol.">
        <title>The 2008 update of the Aspergillus nidulans genome annotation: a community effort.</title>
        <authorList>
            <person name="Wortman J.R."/>
            <person name="Gilsenan J.M."/>
            <person name="Joardar V."/>
            <person name="Deegan J."/>
            <person name="Clutterbuck J."/>
            <person name="Andersen M.R."/>
            <person name="Archer D."/>
            <person name="Bencina M."/>
            <person name="Braus G."/>
            <person name="Coutinho P."/>
            <person name="von Dohren H."/>
            <person name="Doonan J."/>
            <person name="Driessen A.J."/>
            <person name="Durek P."/>
            <person name="Espeso E."/>
            <person name="Fekete E."/>
            <person name="Flipphi M."/>
            <person name="Estrada C.G."/>
            <person name="Geysens S."/>
            <person name="Goldman G."/>
            <person name="de Groot P.W."/>
            <person name="Hansen K."/>
            <person name="Harris S.D."/>
            <person name="Heinekamp T."/>
            <person name="Helmstaedt K."/>
            <person name="Henrissat B."/>
            <person name="Hofmann G."/>
            <person name="Homan T."/>
            <person name="Horio T."/>
            <person name="Horiuchi H."/>
            <person name="James S."/>
            <person name="Jones M."/>
            <person name="Karaffa L."/>
            <person name="Karanyi Z."/>
            <person name="Kato M."/>
            <person name="Keller N."/>
            <person name="Kelly D.E."/>
            <person name="Kiel J.A."/>
            <person name="Kim J.M."/>
            <person name="van der Klei I.J."/>
            <person name="Klis F.M."/>
            <person name="Kovalchuk A."/>
            <person name="Krasevec N."/>
            <person name="Kubicek C.P."/>
            <person name="Liu B."/>
            <person name="Maccabe A."/>
            <person name="Meyer V."/>
            <person name="Mirabito P."/>
            <person name="Miskei M."/>
            <person name="Mos M."/>
            <person name="Mullins J."/>
            <person name="Nelson D.R."/>
            <person name="Nielsen J."/>
            <person name="Oakley B.R."/>
            <person name="Osmani S.A."/>
            <person name="Pakula T."/>
            <person name="Paszewski A."/>
            <person name="Paulsen I."/>
            <person name="Pilsyk S."/>
            <person name="Pocsi I."/>
            <person name="Punt P.J."/>
            <person name="Ram A.F."/>
            <person name="Ren Q."/>
            <person name="Robellet X."/>
            <person name="Robson G."/>
            <person name="Seiboth B."/>
            <person name="van Solingen P."/>
            <person name="Specht T."/>
            <person name="Sun J."/>
            <person name="Taheri-Talesh N."/>
            <person name="Takeshita N."/>
            <person name="Ussery D."/>
            <person name="vanKuyk P.A."/>
            <person name="Visser H."/>
            <person name="van de Vondervoort P.J."/>
            <person name="de Vries R.P."/>
            <person name="Walton J."/>
            <person name="Xiang X."/>
            <person name="Xiong Y."/>
            <person name="Zeng A.P."/>
            <person name="Brandt B.W."/>
            <person name="Cornell M.J."/>
            <person name="van den Hondel C.A."/>
            <person name="Visser J."/>
            <person name="Oliver S.G."/>
            <person name="Turner G."/>
        </authorList>
    </citation>
    <scope>GENOME REANNOTATION</scope>
    <source>
        <strain evidence="4">FGSC A4 / ATCC 38163 / CBS 112.46 / NRRL 194 / M139</strain>
    </source>
</reference>
<sequence length="174" mass="16830">MRITSIASLVLVGCALAAPPQPQFEGLGGETPSPTPTSLPVPSGSASPTFLPPPGPPGPGESSLPFAVYGARGPPYAEGGEGLPTPSGGPYPTGFPGSGIPPPVPTFSVPIDAVKRQFEGAPAFGGEGEGQGPPLAPTPSVPGFPFGPGGIPSGATPTPSGTPSGIPSGFPFQA</sequence>
<dbReference type="KEGG" id="ani:ANIA_01803"/>
<dbReference type="Proteomes" id="UP000000560">
    <property type="component" value="Chromosome VII"/>
</dbReference>
<gene>
    <name evidence="3" type="ORF">ANIA_01803</name>
</gene>
<keyword evidence="2" id="KW-0732">Signal</keyword>
<dbReference type="VEuPathDB" id="FungiDB:AN1803"/>
<feature type="compositionally biased region" description="Low complexity" evidence="1">
    <location>
        <begin position="153"/>
        <end position="174"/>
    </location>
</feature>
<dbReference type="EMBL" id="BN001307">
    <property type="protein sequence ID" value="CBF85591.1"/>
    <property type="molecule type" value="Genomic_DNA"/>
</dbReference>
<feature type="region of interest" description="Disordered" evidence="1">
    <location>
        <begin position="20"/>
        <end position="108"/>
    </location>
</feature>
<proteinExistence type="predicted"/>
<keyword evidence="4" id="KW-1185">Reference proteome</keyword>
<evidence type="ECO:0000313" key="4">
    <source>
        <dbReference type="Proteomes" id="UP000000560"/>
    </source>
</evidence>
<feature type="region of interest" description="Disordered" evidence="1">
    <location>
        <begin position="121"/>
        <end position="174"/>
    </location>
</feature>
<dbReference type="RefSeq" id="XP_659407.1">
    <property type="nucleotide sequence ID" value="XM_654315.1"/>
</dbReference>
<dbReference type="InParanoid" id="Q5BCC7"/>
<dbReference type="HOGENOM" id="CLU_1540023_0_0_1"/>
<reference evidence="4" key="1">
    <citation type="journal article" date="2005" name="Nature">
        <title>Sequencing of Aspergillus nidulans and comparative analysis with A. fumigatus and A. oryzae.</title>
        <authorList>
            <person name="Galagan J.E."/>
            <person name="Calvo S.E."/>
            <person name="Cuomo C."/>
            <person name="Ma L.J."/>
            <person name="Wortman J.R."/>
            <person name="Batzoglou S."/>
            <person name="Lee S.I."/>
            <person name="Basturkmen M."/>
            <person name="Spevak C.C."/>
            <person name="Clutterbuck J."/>
            <person name="Kapitonov V."/>
            <person name="Jurka J."/>
            <person name="Scazzocchio C."/>
            <person name="Farman M."/>
            <person name="Butler J."/>
            <person name="Purcell S."/>
            <person name="Harris S."/>
            <person name="Braus G.H."/>
            <person name="Draht O."/>
            <person name="Busch S."/>
            <person name="D'Enfert C."/>
            <person name="Bouchier C."/>
            <person name="Goldman G.H."/>
            <person name="Bell-Pedersen D."/>
            <person name="Griffiths-Jones S."/>
            <person name="Doonan J.H."/>
            <person name="Yu J."/>
            <person name="Vienken K."/>
            <person name="Pain A."/>
            <person name="Freitag M."/>
            <person name="Selker E.U."/>
            <person name="Archer D.B."/>
            <person name="Penalva M.A."/>
            <person name="Oakley B.R."/>
            <person name="Momany M."/>
            <person name="Tanaka T."/>
            <person name="Kumagai T."/>
            <person name="Asai K."/>
            <person name="Machida M."/>
            <person name="Nierman W.C."/>
            <person name="Denning D.W."/>
            <person name="Caddick M."/>
            <person name="Hynes M."/>
            <person name="Paoletti M."/>
            <person name="Fischer R."/>
            <person name="Miller B."/>
            <person name="Dyer P."/>
            <person name="Sachs M.S."/>
            <person name="Osmani S.A."/>
            <person name="Birren B.W."/>
        </authorList>
    </citation>
    <scope>NUCLEOTIDE SEQUENCE [LARGE SCALE GENOMIC DNA]</scope>
    <source>
        <strain evidence="4">FGSC A4 / ATCC 38163 / CBS 112.46 / NRRL 194 / M139</strain>
    </source>
</reference>
<feature type="compositionally biased region" description="Pro residues" evidence="1">
    <location>
        <begin position="50"/>
        <end position="59"/>
    </location>
</feature>
<evidence type="ECO:0000313" key="3">
    <source>
        <dbReference type="EMBL" id="CBF85591.1"/>
    </source>
</evidence>
<name>Q5BCC7_EMENI</name>
<dbReference type="OMA" id="FPSGFPD"/>
<accession>Q5BCC7</accession>
<dbReference type="AlphaFoldDB" id="Q5BCC7"/>
<dbReference type="GeneID" id="2874928"/>
<protein>
    <submittedName>
        <fullName evidence="3">Uncharacterized protein</fullName>
    </submittedName>
</protein>
<organism evidence="3 4">
    <name type="scientific">Emericella nidulans (strain FGSC A4 / ATCC 38163 / CBS 112.46 / NRRL 194 / M139)</name>
    <name type="common">Aspergillus nidulans</name>
    <dbReference type="NCBI Taxonomy" id="227321"/>
    <lineage>
        <taxon>Eukaryota</taxon>
        <taxon>Fungi</taxon>
        <taxon>Dikarya</taxon>
        <taxon>Ascomycota</taxon>
        <taxon>Pezizomycotina</taxon>
        <taxon>Eurotiomycetes</taxon>
        <taxon>Eurotiomycetidae</taxon>
        <taxon>Eurotiales</taxon>
        <taxon>Aspergillaceae</taxon>
        <taxon>Aspergillus</taxon>
        <taxon>Aspergillus subgen. Nidulantes</taxon>
    </lineage>
</organism>
<feature type="signal peptide" evidence="2">
    <location>
        <begin position="1"/>
        <end position="17"/>
    </location>
</feature>
<evidence type="ECO:0000256" key="1">
    <source>
        <dbReference type="SAM" id="MobiDB-lite"/>
    </source>
</evidence>
<dbReference type="STRING" id="227321.Q5BCC7"/>
<accession>C8VPG2</accession>
<feature type="chain" id="PRO_5010201199" evidence="2">
    <location>
        <begin position="18"/>
        <end position="174"/>
    </location>
</feature>